<evidence type="ECO:0000313" key="1">
    <source>
        <dbReference type="EMBL" id="KAK1434510.1"/>
    </source>
</evidence>
<reference evidence="1" key="1">
    <citation type="journal article" date="2023" name="bioRxiv">
        <title>Improved chromosome-level genome assembly for marigold (Tagetes erecta).</title>
        <authorList>
            <person name="Jiang F."/>
            <person name="Yuan L."/>
            <person name="Wang S."/>
            <person name="Wang H."/>
            <person name="Xu D."/>
            <person name="Wang A."/>
            <person name="Fan W."/>
        </authorList>
    </citation>
    <scope>NUCLEOTIDE SEQUENCE</scope>
    <source>
        <strain evidence="1">WSJ</strain>
        <tissue evidence="1">Leaf</tissue>
    </source>
</reference>
<name>A0AAD8L2Y1_TARER</name>
<protein>
    <submittedName>
        <fullName evidence="1">Uncharacterized protein</fullName>
    </submittedName>
</protein>
<proteinExistence type="predicted"/>
<keyword evidence="2" id="KW-1185">Reference proteome</keyword>
<organism evidence="1 2">
    <name type="scientific">Tagetes erecta</name>
    <name type="common">African marigold</name>
    <dbReference type="NCBI Taxonomy" id="13708"/>
    <lineage>
        <taxon>Eukaryota</taxon>
        <taxon>Viridiplantae</taxon>
        <taxon>Streptophyta</taxon>
        <taxon>Embryophyta</taxon>
        <taxon>Tracheophyta</taxon>
        <taxon>Spermatophyta</taxon>
        <taxon>Magnoliopsida</taxon>
        <taxon>eudicotyledons</taxon>
        <taxon>Gunneridae</taxon>
        <taxon>Pentapetalae</taxon>
        <taxon>asterids</taxon>
        <taxon>campanulids</taxon>
        <taxon>Asterales</taxon>
        <taxon>Asteraceae</taxon>
        <taxon>Asteroideae</taxon>
        <taxon>Heliantheae alliance</taxon>
        <taxon>Tageteae</taxon>
        <taxon>Tagetes</taxon>
    </lineage>
</organism>
<dbReference type="EMBL" id="JAUHHV010000001">
    <property type="protein sequence ID" value="KAK1434510.1"/>
    <property type="molecule type" value="Genomic_DNA"/>
</dbReference>
<gene>
    <name evidence="1" type="ORF">QVD17_00253</name>
</gene>
<dbReference type="Proteomes" id="UP001229421">
    <property type="component" value="Unassembled WGS sequence"/>
</dbReference>
<evidence type="ECO:0000313" key="2">
    <source>
        <dbReference type="Proteomes" id="UP001229421"/>
    </source>
</evidence>
<sequence length="188" mass="21542">MKIRSFINGVTNLQLCEKLEEDFSEPFDTLMDKVRGFVRGKLVGNKVRDFERNPGVLQIGDEIRRMESQTPNTSMPETSTKTRILHTKAKIQSWKGHKRCARVGEGKDRDKHIDSEYVDMIRKDYNGGDAKRIISSRSNIPGWLLVPIAIPYVGEGNDQQTPLNITADIAGYKIDSPCRRRQWSRNHL</sequence>
<comment type="caution">
    <text evidence="1">The sequence shown here is derived from an EMBL/GenBank/DDBJ whole genome shotgun (WGS) entry which is preliminary data.</text>
</comment>
<dbReference type="AlphaFoldDB" id="A0AAD8L2Y1"/>
<accession>A0AAD8L2Y1</accession>